<dbReference type="Pfam" id="PF13643">
    <property type="entry name" value="DUF4145"/>
    <property type="match status" value="1"/>
</dbReference>
<organism evidence="3 4">
    <name type="scientific">Paraburkholderia caribensis</name>
    <dbReference type="NCBI Taxonomy" id="75105"/>
    <lineage>
        <taxon>Bacteria</taxon>
        <taxon>Pseudomonadati</taxon>
        <taxon>Pseudomonadota</taxon>
        <taxon>Betaproteobacteria</taxon>
        <taxon>Burkholderiales</taxon>
        <taxon>Burkholderiaceae</taxon>
        <taxon>Paraburkholderia</taxon>
    </lineage>
</organism>
<reference evidence="3 4" key="1">
    <citation type="submission" date="2024-01" db="EMBL/GenBank/DDBJ databases">
        <title>The diversity of rhizobia nodulating Mimosa spp. in eleven states of Brazil covering several biomes is determined by host plant, location, and edaphic factors.</title>
        <authorList>
            <person name="Rouws L."/>
            <person name="Barauna A."/>
            <person name="Beukes C."/>
            <person name="De Faria S.M."/>
            <person name="Gross E."/>
            <person name="Dos Reis Junior F.B."/>
            <person name="Simon M."/>
            <person name="Maluk M."/>
            <person name="Odee D.W."/>
            <person name="Kenicer G."/>
            <person name="Young J.P.W."/>
            <person name="Reis V.M."/>
            <person name="Zilli J."/>
            <person name="James E.K."/>
        </authorList>
    </citation>
    <scope>NUCLEOTIDE SEQUENCE [LARGE SCALE GENOMIC DNA]</scope>
    <source>
        <strain evidence="3 4">JHI1651</strain>
    </source>
</reference>
<proteinExistence type="predicted"/>
<comment type="caution">
    <text evidence="3">The sequence shown here is derived from an EMBL/GenBank/DDBJ whole genome shotgun (WGS) entry which is preliminary data.</text>
</comment>
<dbReference type="RefSeq" id="WP_012406718.1">
    <property type="nucleotide sequence ID" value="NZ_JAKUCO010000043.1"/>
</dbReference>
<evidence type="ECO:0000256" key="1">
    <source>
        <dbReference type="SAM" id="MobiDB-lite"/>
    </source>
</evidence>
<evidence type="ECO:0000259" key="2">
    <source>
        <dbReference type="Pfam" id="PF13643"/>
    </source>
</evidence>
<gene>
    <name evidence="3" type="ORF">VOI32_41115</name>
</gene>
<dbReference type="EMBL" id="JAYLVJ010000121">
    <property type="protein sequence ID" value="MEO1760242.1"/>
    <property type="molecule type" value="Genomic_DNA"/>
</dbReference>
<feature type="domain" description="DUF4145" evidence="2">
    <location>
        <begin position="4"/>
        <end position="90"/>
    </location>
</feature>
<keyword evidence="4" id="KW-1185">Reference proteome</keyword>
<protein>
    <submittedName>
        <fullName evidence="3">DUF4145 domain-containing protein</fullName>
    </submittedName>
</protein>
<evidence type="ECO:0000313" key="4">
    <source>
        <dbReference type="Proteomes" id="UP001462961"/>
    </source>
</evidence>
<sequence length="128" mass="13827">MLDEVYAALHADSRRLAMMGARAIIDKAIGRRIGDKGNFAKGLDELQKANLLSQQERPIIEAAFDAGSAAMHRGHQPSADSLNTTIDIVERVIHAEILEEKAKELVAATPKRAPRAANSATEKRDTAG</sequence>
<evidence type="ECO:0000313" key="3">
    <source>
        <dbReference type="EMBL" id="MEO1760242.1"/>
    </source>
</evidence>
<dbReference type="Proteomes" id="UP001462961">
    <property type="component" value="Unassembled WGS sequence"/>
</dbReference>
<feature type="region of interest" description="Disordered" evidence="1">
    <location>
        <begin position="108"/>
        <end position="128"/>
    </location>
</feature>
<accession>A0ABV0EA79</accession>
<dbReference type="InterPro" id="IPR025285">
    <property type="entry name" value="DUF4145"/>
</dbReference>
<name>A0ABV0EA79_9BURK</name>